<evidence type="ECO:0000313" key="5">
    <source>
        <dbReference type="Proteomes" id="UP000036923"/>
    </source>
</evidence>
<organism evidence="4 5">
    <name type="scientific">Pseudobacteroides cellulosolvens ATCC 35603 = DSM 2933</name>
    <dbReference type="NCBI Taxonomy" id="398512"/>
    <lineage>
        <taxon>Bacteria</taxon>
        <taxon>Bacillati</taxon>
        <taxon>Bacillota</taxon>
        <taxon>Clostridia</taxon>
        <taxon>Eubacteriales</taxon>
        <taxon>Oscillospiraceae</taxon>
        <taxon>Pseudobacteroides</taxon>
    </lineage>
</organism>
<accession>A0A0L6JWE8</accession>
<dbReference type="RefSeq" id="WP_036943585.1">
    <property type="nucleotide sequence ID" value="NZ_JQKC01000022.1"/>
</dbReference>
<dbReference type="GO" id="GO:0000272">
    <property type="term" value="P:polysaccharide catabolic process"/>
    <property type="evidence" value="ECO:0007669"/>
    <property type="project" value="InterPro"/>
</dbReference>
<dbReference type="Gene3D" id="2.60.40.4130">
    <property type="match status" value="1"/>
</dbReference>
<dbReference type="InterPro" id="IPR016134">
    <property type="entry name" value="Dockerin_dom"/>
</dbReference>
<proteinExistence type="predicted"/>
<feature type="chain" id="PRO_5005565947" description="Dockerin domain-containing protein" evidence="2">
    <location>
        <begin position="30"/>
        <end position="462"/>
    </location>
</feature>
<evidence type="ECO:0000256" key="1">
    <source>
        <dbReference type="SAM" id="MobiDB-lite"/>
    </source>
</evidence>
<sequence length="462" mass="50761" precursor="true">MFCIRKAKCFITILLITLLAGISSVQSFADTSAPTRPVTSPYPTGIYDWELKVIPDINASEPLALKDFQIQLSCKGDIKHQDKTNQDGYIKFYAIGTLPWDVTISKPGYLTKTYANSAVNAGSLEEPITMWAGDINQDNAINMADVIEMAKSFGMTSEDTSFNAVGDFNCDNVINMTDIVTLSKHFNKISSDYSYPVKITLRVVGNDDIGGTGGGSVIISPPSIEGESIITASWGDNIQKLSFLQGTKVTIITDTWGSVDPYYILEGSDASRDPLVLTVQGGEVITYYILADDPTCPPTHTPTHTPTPTTPPTITPSADVTPTPTSPYPTFHKFPYEVTTNMSASDITKDSAIISTDIKFSGSAYISNDTALVYWMKNNPDNRISKELTLKRDDTNSFFSGITYCTSDFQLTGLEPNTVYCCQIKSHFSPSGEIQTGKYDYYWTHGPYEPYDSIIYEFSTLP</sequence>
<keyword evidence="5" id="KW-1185">Reference proteome</keyword>
<dbReference type="OrthoDB" id="1818396at2"/>
<gene>
    <name evidence="4" type="ORF">Bccel_5217</name>
</gene>
<dbReference type="InterPro" id="IPR036439">
    <property type="entry name" value="Dockerin_dom_sf"/>
</dbReference>
<dbReference type="CDD" id="cd14254">
    <property type="entry name" value="Dockerin_II"/>
    <property type="match status" value="1"/>
</dbReference>
<feature type="signal peptide" evidence="2">
    <location>
        <begin position="1"/>
        <end position="29"/>
    </location>
</feature>
<dbReference type="SUPFAM" id="SSF63446">
    <property type="entry name" value="Type I dockerin domain"/>
    <property type="match status" value="1"/>
</dbReference>
<name>A0A0L6JWE8_9FIRM</name>
<dbReference type="AlphaFoldDB" id="A0A0L6JWE8"/>
<reference evidence="5" key="1">
    <citation type="submission" date="2015-07" db="EMBL/GenBank/DDBJ databases">
        <title>Near-Complete Genome Sequence of the Cellulolytic Bacterium Bacteroides (Pseudobacteroides) cellulosolvens ATCC 35603.</title>
        <authorList>
            <person name="Dassa B."/>
            <person name="Utturkar S.M."/>
            <person name="Klingeman D.M."/>
            <person name="Hurt R.A."/>
            <person name="Keller M."/>
            <person name="Xu J."/>
            <person name="Reddy Y.H.K."/>
            <person name="Borovok I."/>
            <person name="Grinberg I.R."/>
            <person name="Lamed R."/>
            <person name="Zhivin O."/>
            <person name="Bayer E.A."/>
            <person name="Brown S.D."/>
        </authorList>
    </citation>
    <scope>NUCLEOTIDE SEQUENCE [LARGE SCALE GENOMIC DNA]</scope>
    <source>
        <strain evidence="5">DSM 2933</strain>
    </source>
</reference>
<dbReference type="GO" id="GO:0004553">
    <property type="term" value="F:hydrolase activity, hydrolyzing O-glycosyl compounds"/>
    <property type="evidence" value="ECO:0007669"/>
    <property type="project" value="InterPro"/>
</dbReference>
<dbReference type="Proteomes" id="UP000036923">
    <property type="component" value="Unassembled WGS sequence"/>
</dbReference>
<evidence type="ECO:0000259" key="3">
    <source>
        <dbReference type="PROSITE" id="PS51766"/>
    </source>
</evidence>
<evidence type="ECO:0000256" key="2">
    <source>
        <dbReference type="SAM" id="SignalP"/>
    </source>
</evidence>
<protein>
    <recommendedName>
        <fullName evidence="3">Dockerin domain-containing protein</fullName>
    </recommendedName>
</protein>
<dbReference type="EMBL" id="LGTC01000001">
    <property type="protein sequence ID" value="KNY29940.1"/>
    <property type="molecule type" value="Genomic_DNA"/>
</dbReference>
<dbReference type="InterPro" id="IPR018247">
    <property type="entry name" value="EF_Hand_1_Ca_BS"/>
</dbReference>
<dbReference type="PROSITE" id="PS00018">
    <property type="entry name" value="EF_HAND_1"/>
    <property type="match status" value="1"/>
</dbReference>
<dbReference type="Pfam" id="PF00404">
    <property type="entry name" value="Dockerin_1"/>
    <property type="match status" value="1"/>
</dbReference>
<dbReference type="PROSITE" id="PS51766">
    <property type="entry name" value="DOCKERIN"/>
    <property type="match status" value="1"/>
</dbReference>
<keyword evidence="2" id="KW-0732">Signal</keyword>
<feature type="region of interest" description="Disordered" evidence="1">
    <location>
        <begin position="297"/>
        <end position="322"/>
    </location>
</feature>
<evidence type="ECO:0000313" key="4">
    <source>
        <dbReference type="EMBL" id="KNY29940.1"/>
    </source>
</evidence>
<dbReference type="PROSITE" id="PS00448">
    <property type="entry name" value="CLOS_CELLULOSOME_RPT"/>
    <property type="match status" value="1"/>
</dbReference>
<dbReference type="InterPro" id="IPR002105">
    <property type="entry name" value="Dockerin_1_rpt"/>
</dbReference>
<feature type="domain" description="Dockerin" evidence="3">
    <location>
        <begin position="128"/>
        <end position="195"/>
    </location>
</feature>
<comment type="caution">
    <text evidence="4">The sequence shown here is derived from an EMBL/GenBank/DDBJ whole genome shotgun (WGS) entry which is preliminary data.</text>
</comment>